<feature type="transmembrane region" description="Helical" evidence="1">
    <location>
        <begin position="12"/>
        <end position="33"/>
    </location>
</feature>
<evidence type="ECO:0000313" key="3">
    <source>
        <dbReference type="Proteomes" id="UP000248054"/>
    </source>
</evidence>
<reference evidence="2 3" key="1">
    <citation type="submission" date="2018-06" db="EMBL/GenBank/DDBJ databases">
        <title>Genomic Encyclopedia of Type Strains, Phase III (KMG-III): the genomes of soil and plant-associated and newly described type strains.</title>
        <authorList>
            <person name="Whitman W."/>
        </authorList>
    </citation>
    <scope>NUCLEOTIDE SEQUENCE [LARGE SCALE GENOMIC DNA]</scope>
    <source>
        <strain evidence="2 3">CECT 7945</strain>
    </source>
</reference>
<organism evidence="2 3">
    <name type="scientific">Winogradskyella epiphytica</name>
    <dbReference type="NCBI Taxonomy" id="262005"/>
    <lineage>
        <taxon>Bacteria</taxon>
        <taxon>Pseudomonadati</taxon>
        <taxon>Bacteroidota</taxon>
        <taxon>Flavobacteriia</taxon>
        <taxon>Flavobacteriales</taxon>
        <taxon>Flavobacteriaceae</taxon>
        <taxon>Winogradskyella</taxon>
    </lineage>
</organism>
<comment type="caution">
    <text evidence="2">The sequence shown here is derived from an EMBL/GenBank/DDBJ whole genome shotgun (WGS) entry which is preliminary data.</text>
</comment>
<dbReference type="RefSeq" id="WP_110476697.1">
    <property type="nucleotide sequence ID" value="NZ_BMWQ01000039.1"/>
</dbReference>
<keyword evidence="1" id="KW-0472">Membrane</keyword>
<sequence length="108" mass="13478">MNRVRKNIKRLLSSILILALAIIWFVPIHIGWYREMPYCMFRFQVFEYQQHDYNQTNWKDIFIRMRPNKYGSFDFHERVGGMKAYFRLERLTYQLTKECCSWEKTYMK</sequence>
<proteinExistence type="predicted"/>
<evidence type="ECO:0000256" key="1">
    <source>
        <dbReference type="SAM" id="Phobius"/>
    </source>
</evidence>
<keyword evidence="3" id="KW-1185">Reference proteome</keyword>
<accession>A0A2V4Y9R4</accession>
<dbReference type="Proteomes" id="UP000248054">
    <property type="component" value="Unassembled WGS sequence"/>
</dbReference>
<name>A0A2V4Y9R4_9FLAO</name>
<keyword evidence="1" id="KW-1133">Transmembrane helix</keyword>
<protein>
    <submittedName>
        <fullName evidence="2">Uncharacterized protein</fullName>
    </submittedName>
</protein>
<evidence type="ECO:0000313" key="2">
    <source>
        <dbReference type="EMBL" id="PYE78337.1"/>
    </source>
</evidence>
<keyword evidence="1" id="KW-0812">Transmembrane</keyword>
<gene>
    <name evidence="2" type="ORF">DFQ11_1392</name>
</gene>
<dbReference type="OrthoDB" id="9832072at2"/>
<dbReference type="AlphaFoldDB" id="A0A2V4Y9R4"/>
<dbReference type="EMBL" id="QJTD01000039">
    <property type="protein sequence ID" value="PYE78337.1"/>
    <property type="molecule type" value="Genomic_DNA"/>
</dbReference>